<dbReference type="EMBL" id="NCTU01000030">
    <property type="protein sequence ID" value="PUW01260.1"/>
    <property type="molecule type" value="Genomic_DNA"/>
</dbReference>
<dbReference type="Proteomes" id="UP000244856">
    <property type="component" value="Unassembled WGS sequence"/>
</dbReference>
<gene>
    <name evidence="1" type="ORF">B7T07_21790</name>
</gene>
<sequence length="192" mass="21965">MAWCALVALHLARMDGVVKGESQENLFLTRWLATAMKQKRFSREVAPDIEWLLKQGRLYGVRAKLASKLEYLWHACTGEISAQSDLFRLTYAIETAKSMQWTYRLLSEREWSGRRALPLNHVINCLYLSKSSLDAAFDEDGRQEGELLARITGNIAGLSTLLLRFGWKVVPTETAGTDFLFHFRAETRCTFE</sequence>
<evidence type="ECO:0000313" key="1">
    <source>
        <dbReference type="EMBL" id="PUW01260.1"/>
    </source>
</evidence>
<dbReference type="InterPro" id="IPR021316">
    <property type="entry name" value="DUF2913"/>
</dbReference>
<name>A0AA45BXP5_CROSK</name>
<evidence type="ECO:0000313" key="2">
    <source>
        <dbReference type="Proteomes" id="UP000244856"/>
    </source>
</evidence>
<dbReference type="AlphaFoldDB" id="A0AA45BXP5"/>
<dbReference type="Pfam" id="PF11140">
    <property type="entry name" value="DUF2913"/>
    <property type="match status" value="1"/>
</dbReference>
<comment type="caution">
    <text evidence="1">The sequence shown here is derived from an EMBL/GenBank/DDBJ whole genome shotgun (WGS) entry which is preliminary data.</text>
</comment>
<reference evidence="1 2" key="1">
    <citation type="submission" date="2017-04" db="EMBL/GenBank/DDBJ databases">
        <title>Cronobacter sakazakii, ST83 Lineage Isolates.</title>
        <authorList>
            <person name="Chase H."/>
            <person name="Tall B."/>
            <person name="Gopinath G."/>
            <person name="Lehner A."/>
        </authorList>
    </citation>
    <scope>NUCLEOTIDE SEQUENCE [LARGE SCALE GENOMIC DNA]</scope>
    <source>
        <strain evidence="1 2">MOD1_Comp15</strain>
    </source>
</reference>
<proteinExistence type="predicted"/>
<protein>
    <submittedName>
        <fullName evidence="1">DUF2913 domain-containing protein</fullName>
    </submittedName>
</protein>
<accession>A0AA45BXP5</accession>
<organism evidence="1 2">
    <name type="scientific">Cronobacter sakazakii</name>
    <name type="common">Enterobacter sakazakii</name>
    <dbReference type="NCBI Taxonomy" id="28141"/>
    <lineage>
        <taxon>Bacteria</taxon>
        <taxon>Pseudomonadati</taxon>
        <taxon>Pseudomonadota</taxon>
        <taxon>Gammaproteobacteria</taxon>
        <taxon>Enterobacterales</taxon>
        <taxon>Enterobacteriaceae</taxon>
        <taxon>Cronobacter</taxon>
    </lineage>
</organism>